<proteinExistence type="predicted"/>
<dbReference type="EMBL" id="BAABIM010000003">
    <property type="protein sequence ID" value="GAA4690408.1"/>
    <property type="molecule type" value="Genomic_DNA"/>
</dbReference>
<dbReference type="Proteomes" id="UP001500621">
    <property type="component" value="Unassembled WGS sequence"/>
</dbReference>
<evidence type="ECO:0000313" key="1">
    <source>
        <dbReference type="EMBL" id="GAA4690408.1"/>
    </source>
</evidence>
<reference evidence="2" key="1">
    <citation type="journal article" date="2019" name="Int. J. Syst. Evol. Microbiol.">
        <title>The Global Catalogue of Microorganisms (GCM) 10K type strain sequencing project: providing services to taxonomists for standard genome sequencing and annotation.</title>
        <authorList>
            <consortium name="The Broad Institute Genomics Platform"/>
            <consortium name="The Broad Institute Genome Sequencing Center for Infectious Disease"/>
            <person name="Wu L."/>
            <person name="Ma J."/>
        </authorList>
    </citation>
    <scope>NUCLEOTIDE SEQUENCE [LARGE SCALE GENOMIC DNA]</scope>
    <source>
        <strain evidence="2">JCM 18127</strain>
    </source>
</reference>
<accession>A0ABP8WJB2</accession>
<organism evidence="1 2">
    <name type="scientific">Nocardioides nanhaiensis</name>
    <dbReference type="NCBI Taxonomy" id="1476871"/>
    <lineage>
        <taxon>Bacteria</taxon>
        <taxon>Bacillati</taxon>
        <taxon>Actinomycetota</taxon>
        <taxon>Actinomycetes</taxon>
        <taxon>Propionibacteriales</taxon>
        <taxon>Nocardioidaceae</taxon>
        <taxon>Nocardioides</taxon>
    </lineage>
</organism>
<evidence type="ECO:0000313" key="2">
    <source>
        <dbReference type="Proteomes" id="UP001500621"/>
    </source>
</evidence>
<comment type="caution">
    <text evidence="1">The sequence shown here is derived from an EMBL/GenBank/DDBJ whole genome shotgun (WGS) entry which is preliminary data.</text>
</comment>
<keyword evidence="2" id="KW-1185">Reference proteome</keyword>
<name>A0ABP8WJB2_9ACTN</name>
<gene>
    <name evidence="1" type="ORF">GCM10023226_30370</name>
</gene>
<protein>
    <submittedName>
        <fullName evidence="1">Uncharacterized protein</fullName>
    </submittedName>
</protein>
<sequence>MVGRVGGRLAYMTIGHGDASNRLIEQRIRNRIIEYLGLAASFEAQREYEREVPIAHIPYEVINQWEDQVRTNPRENPYNTDIYDHAEVEALSSFQAVWDSVAAAVPENYPALAEVQAMPEWTLLRESAEDALGVLMRRGKFPEDSEID</sequence>